<evidence type="ECO:0000256" key="2">
    <source>
        <dbReference type="ARBA" id="ARBA00022803"/>
    </source>
</evidence>
<sequence length="575" mass="66616">MHVFDVFNKKSYAIILILCVSFSCFYPLLDAGVIDFDDTSMILKLNTSDENFSIKKLYWPKNAGRYYRPLLMHSFVVDSKIWAFEPSGYHLTNIIFHTLNALIFYLIVLKLFKNELNYKYIAFFLSVLFVLHPLTIESVAWISGRTDILSVFFSLLAFLFYLLKKHYSFIFVPLSIFLGMLAKENAICAVPIIVLYEFVSNYPSKDFKQTLITVLKWVTILIIPLFIYSFLRFNGFGLFDAKMPTAAIKGDFIEPGLSSLNQMFSNFYLLPAVIGFYIKKIFIPLPLNFAISQINVVLYSALSGVLCVLNILLLKKKKFAFPFWLLFIIIAFLPALPVALADIAWTMYAERYLYMTVPLLCLFAGDLYLKNLKKFTSHSKRIKIIICLLFLGLTIVTIQRISIWKSKESIWADTYKKNLTHGKVLYKYGSILGSEKGLPFFKFAVAHAKDNEWRDFSLLIVAQDEANKLNYNKAYDLIQEALKINSERQNCYQAAGILKQIIKDESLREDKYNRLLIQCYQLAYKKKPKPVDLSNIIRIFESLNDEKNAEKYSKMLIEKFPRSRAAKYILSKFNN</sequence>
<feature type="transmembrane region" description="Helical" evidence="3">
    <location>
        <begin position="148"/>
        <end position="163"/>
    </location>
</feature>
<dbReference type="EMBL" id="FO203503">
    <property type="protein sequence ID" value="CCK80292.1"/>
    <property type="molecule type" value="Genomic_DNA"/>
</dbReference>
<keyword evidence="3" id="KW-0812">Transmembrane</keyword>
<dbReference type="Proteomes" id="UP000007347">
    <property type="component" value="Chromosome"/>
</dbReference>
<dbReference type="InterPro" id="IPR052346">
    <property type="entry name" value="O-mannosyl-transferase_TMTC"/>
</dbReference>
<evidence type="ECO:0000313" key="5">
    <source>
        <dbReference type="Proteomes" id="UP000007347"/>
    </source>
</evidence>
<dbReference type="PANTHER" id="PTHR44227:SF3">
    <property type="entry name" value="PROTEIN O-MANNOSYL-TRANSFERASE TMTC4"/>
    <property type="match status" value="1"/>
</dbReference>
<dbReference type="RefSeq" id="WP_014957604.1">
    <property type="nucleotide sequence ID" value="NC_018645.1"/>
</dbReference>
<keyword evidence="1" id="KW-0677">Repeat</keyword>
<organism evidence="4 5">
    <name type="scientific">Desulfobacula toluolica (strain DSM 7467 / Tol2)</name>
    <dbReference type="NCBI Taxonomy" id="651182"/>
    <lineage>
        <taxon>Bacteria</taxon>
        <taxon>Pseudomonadati</taxon>
        <taxon>Thermodesulfobacteriota</taxon>
        <taxon>Desulfobacteria</taxon>
        <taxon>Desulfobacterales</taxon>
        <taxon>Desulfobacteraceae</taxon>
        <taxon>Desulfobacula</taxon>
    </lineage>
</organism>
<dbReference type="KEGG" id="dto:TOL2_C21310"/>
<keyword evidence="5" id="KW-1185">Reference proteome</keyword>
<proteinExistence type="predicted"/>
<feature type="transmembrane region" description="Helical" evidence="3">
    <location>
        <begin position="88"/>
        <end position="108"/>
    </location>
</feature>
<dbReference type="HOGENOM" id="CLU_011615_5_2_7"/>
<feature type="transmembrane region" description="Helical" evidence="3">
    <location>
        <begin position="120"/>
        <end position="142"/>
    </location>
</feature>
<feature type="transmembrane region" description="Helical" evidence="3">
    <location>
        <begin position="381"/>
        <end position="398"/>
    </location>
</feature>
<keyword evidence="3" id="KW-0472">Membrane</keyword>
<feature type="transmembrane region" description="Helical" evidence="3">
    <location>
        <begin position="321"/>
        <end position="340"/>
    </location>
</feature>
<feature type="transmembrane region" description="Helical" evidence="3">
    <location>
        <begin position="170"/>
        <end position="194"/>
    </location>
</feature>
<name>K0NNF7_DESTT</name>
<feature type="transmembrane region" description="Helical" evidence="3">
    <location>
        <begin position="296"/>
        <end position="314"/>
    </location>
</feature>
<dbReference type="PANTHER" id="PTHR44227">
    <property type="match status" value="1"/>
</dbReference>
<gene>
    <name evidence="4" type="ordered locus">TOL2_C21310</name>
</gene>
<feature type="transmembrane region" description="Helical" evidence="3">
    <location>
        <begin position="267"/>
        <end position="290"/>
    </location>
</feature>
<evidence type="ECO:0000313" key="4">
    <source>
        <dbReference type="EMBL" id="CCK80292.1"/>
    </source>
</evidence>
<evidence type="ECO:0000256" key="1">
    <source>
        <dbReference type="ARBA" id="ARBA00022737"/>
    </source>
</evidence>
<keyword evidence="3" id="KW-1133">Transmembrane helix</keyword>
<protein>
    <submittedName>
        <fullName evidence="4">Conserved uncharacterized putative membrane protein</fullName>
    </submittedName>
</protein>
<keyword evidence="2" id="KW-0802">TPR repeat</keyword>
<reference evidence="4 5" key="1">
    <citation type="journal article" date="2013" name="Environ. Microbiol.">
        <title>Complete genome, catabolic sub-proteomes and key-metabolites of Desulfobacula toluolica Tol2, a marine, aromatic compound-degrading, sulfate-reducing bacterium.</title>
        <authorList>
            <person name="Wohlbrand L."/>
            <person name="Jacob J.H."/>
            <person name="Kube M."/>
            <person name="Mussmann M."/>
            <person name="Jarling R."/>
            <person name="Beck A."/>
            <person name="Amann R."/>
            <person name="Wilkes H."/>
            <person name="Reinhardt R."/>
            <person name="Rabus R."/>
        </authorList>
    </citation>
    <scope>NUCLEOTIDE SEQUENCE [LARGE SCALE GENOMIC DNA]</scope>
    <source>
        <strain evidence="5">DSM 7467 / Tol2</strain>
    </source>
</reference>
<feature type="transmembrane region" description="Helical" evidence="3">
    <location>
        <begin position="214"/>
        <end position="233"/>
    </location>
</feature>
<feature type="transmembrane region" description="Helical" evidence="3">
    <location>
        <begin position="352"/>
        <end position="369"/>
    </location>
</feature>
<accession>K0NNF7</accession>
<evidence type="ECO:0000256" key="3">
    <source>
        <dbReference type="SAM" id="Phobius"/>
    </source>
</evidence>
<dbReference type="AlphaFoldDB" id="K0NNF7"/>
<feature type="transmembrane region" description="Helical" evidence="3">
    <location>
        <begin position="12"/>
        <end position="29"/>
    </location>
</feature>
<dbReference type="OrthoDB" id="127293at2"/>
<dbReference type="STRING" id="651182.TOL2_C21310"/>